<gene>
    <name evidence="1" type="ORF">MENTE1834_LOCUS26598</name>
</gene>
<evidence type="ECO:0000313" key="1">
    <source>
        <dbReference type="EMBL" id="CAK5079485.1"/>
    </source>
</evidence>
<protein>
    <submittedName>
        <fullName evidence="1">Uncharacterized protein</fullName>
    </submittedName>
</protein>
<reference evidence="1" key="1">
    <citation type="submission" date="2023-11" db="EMBL/GenBank/DDBJ databases">
        <authorList>
            <person name="Poullet M."/>
        </authorList>
    </citation>
    <scope>NUCLEOTIDE SEQUENCE</scope>
    <source>
        <strain evidence="1">E1834</strain>
    </source>
</reference>
<organism evidence="1 2">
    <name type="scientific">Meloidogyne enterolobii</name>
    <name type="common">Root-knot nematode worm</name>
    <name type="synonym">Meloidogyne mayaguensis</name>
    <dbReference type="NCBI Taxonomy" id="390850"/>
    <lineage>
        <taxon>Eukaryota</taxon>
        <taxon>Metazoa</taxon>
        <taxon>Ecdysozoa</taxon>
        <taxon>Nematoda</taxon>
        <taxon>Chromadorea</taxon>
        <taxon>Rhabditida</taxon>
        <taxon>Tylenchina</taxon>
        <taxon>Tylenchomorpha</taxon>
        <taxon>Tylenchoidea</taxon>
        <taxon>Meloidogynidae</taxon>
        <taxon>Meloidogyninae</taxon>
        <taxon>Meloidogyne</taxon>
    </lineage>
</organism>
<sequence>MTPRVNCACANFARLRVIITCLEADFSIFLFSFWTDSWGHTKACGFVCNSSVFSMVFELSS</sequence>
<evidence type="ECO:0000313" key="2">
    <source>
        <dbReference type="Proteomes" id="UP001497535"/>
    </source>
</evidence>
<comment type="caution">
    <text evidence="1">The sequence shown here is derived from an EMBL/GenBank/DDBJ whole genome shotgun (WGS) entry which is preliminary data.</text>
</comment>
<accession>A0ACB0ZKB0</accession>
<dbReference type="EMBL" id="CAVMJV010000038">
    <property type="protein sequence ID" value="CAK5079485.1"/>
    <property type="molecule type" value="Genomic_DNA"/>
</dbReference>
<name>A0ACB0ZKB0_MELEN</name>
<proteinExistence type="predicted"/>
<dbReference type="Proteomes" id="UP001497535">
    <property type="component" value="Unassembled WGS sequence"/>
</dbReference>
<keyword evidence="2" id="KW-1185">Reference proteome</keyword>